<evidence type="ECO:0000256" key="1">
    <source>
        <dbReference type="SAM" id="Phobius"/>
    </source>
</evidence>
<comment type="caution">
    <text evidence="2">The sequence shown here is derived from an EMBL/GenBank/DDBJ whole genome shotgun (WGS) entry which is preliminary data.</text>
</comment>
<sequence length="213" mass="22268">MSASESTSAPRLRRPRWRDPRLIVGVLLVLASMASVVALVQNERRTVAYWAAATDIAPGRTVEAADLVPVEVNLGSAGGRYLAASEQVPAESTVVAAVRAGELVPAEAVVREDPKSRRHVGLTVGEPLPSGIGVGDRVDVWVAQPQESGQGHERPELTAKAVEIAEVSTQSGPFAGADLVRVQVLIGPEELPEILAGKVADARITVLPSVGGK</sequence>
<dbReference type="Proteomes" id="UP000540191">
    <property type="component" value="Unassembled WGS sequence"/>
</dbReference>
<gene>
    <name evidence="2" type="ORF">HDA30_001023</name>
</gene>
<dbReference type="CDD" id="cd11614">
    <property type="entry name" value="SAF_CpaB_FlgA_like"/>
    <property type="match status" value="1"/>
</dbReference>
<keyword evidence="1" id="KW-1133">Transmembrane helix</keyword>
<evidence type="ECO:0008006" key="4">
    <source>
        <dbReference type="Google" id="ProtNLM"/>
    </source>
</evidence>
<keyword evidence="1" id="KW-0812">Transmembrane</keyword>
<evidence type="ECO:0000313" key="2">
    <source>
        <dbReference type="EMBL" id="MBB4735515.1"/>
    </source>
</evidence>
<keyword evidence="1" id="KW-0472">Membrane</keyword>
<evidence type="ECO:0000313" key="3">
    <source>
        <dbReference type="Proteomes" id="UP000540191"/>
    </source>
</evidence>
<dbReference type="EMBL" id="JACHNA010000001">
    <property type="protein sequence ID" value="MBB4735515.1"/>
    <property type="molecule type" value="Genomic_DNA"/>
</dbReference>
<accession>A0A7W7GNS9</accession>
<dbReference type="AlphaFoldDB" id="A0A7W7GNS9"/>
<proteinExistence type="predicted"/>
<feature type="transmembrane region" description="Helical" evidence="1">
    <location>
        <begin position="21"/>
        <end position="40"/>
    </location>
</feature>
<dbReference type="RefSeq" id="WP_184241280.1">
    <property type="nucleotide sequence ID" value="NZ_JACHNA010000001.1"/>
</dbReference>
<protein>
    <recommendedName>
        <fullName evidence="4">SAF domain-containing protein</fullName>
    </recommendedName>
</protein>
<name>A0A7W7GNS9_9MICC</name>
<reference evidence="2 3" key="1">
    <citation type="submission" date="2020-08" db="EMBL/GenBank/DDBJ databases">
        <title>Sequencing the genomes of 1000 actinobacteria strains.</title>
        <authorList>
            <person name="Klenk H.-P."/>
        </authorList>
    </citation>
    <scope>NUCLEOTIDE SEQUENCE [LARGE SCALE GENOMIC DNA]</scope>
    <source>
        <strain evidence="2 3">DSM 23974</strain>
    </source>
</reference>
<organism evidence="2 3">
    <name type="scientific">Micrococcus cohnii</name>
    <dbReference type="NCBI Taxonomy" id="993416"/>
    <lineage>
        <taxon>Bacteria</taxon>
        <taxon>Bacillati</taxon>
        <taxon>Actinomycetota</taxon>
        <taxon>Actinomycetes</taxon>
        <taxon>Micrococcales</taxon>
        <taxon>Micrococcaceae</taxon>
        <taxon>Micrococcus</taxon>
    </lineage>
</organism>
<keyword evidence="3" id="KW-1185">Reference proteome</keyword>